<dbReference type="OrthoDB" id="425709at2759"/>
<protein>
    <recommendedName>
        <fullName evidence="2">C3H1-type domain-containing protein</fullName>
    </recommendedName>
</protein>
<evidence type="ECO:0000256" key="1">
    <source>
        <dbReference type="PROSITE-ProRule" id="PRU00723"/>
    </source>
</evidence>
<gene>
    <name evidence="3" type="ORF">SNAT2548_LOCUS11685</name>
</gene>
<feature type="zinc finger region" description="C3H1-type" evidence="1">
    <location>
        <begin position="85"/>
        <end position="108"/>
    </location>
</feature>
<keyword evidence="1" id="KW-0479">Metal-binding</keyword>
<dbReference type="EMBL" id="CAJNDS010001071">
    <property type="protein sequence ID" value="CAE7246222.1"/>
    <property type="molecule type" value="Genomic_DNA"/>
</dbReference>
<evidence type="ECO:0000313" key="4">
    <source>
        <dbReference type="Proteomes" id="UP000604046"/>
    </source>
</evidence>
<organism evidence="3 4">
    <name type="scientific">Symbiodinium natans</name>
    <dbReference type="NCBI Taxonomy" id="878477"/>
    <lineage>
        <taxon>Eukaryota</taxon>
        <taxon>Sar</taxon>
        <taxon>Alveolata</taxon>
        <taxon>Dinophyceae</taxon>
        <taxon>Suessiales</taxon>
        <taxon>Symbiodiniaceae</taxon>
        <taxon>Symbiodinium</taxon>
    </lineage>
</organism>
<comment type="caution">
    <text evidence="3">The sequence shown here is derived from an EMBL/GenBank/DDBJ whole genome shotgun (WGS) entry which is preliminary data.</text>
</comment>
<reference evidence="3" key="1">
    <citation type="submission" date="2021-02" db="EMBL/GenBank/DDBJ databases">
        <authorList>
            <person name="Dougan E. K."/>
            <person name="Rhodes N."/>
            <person name="Thang M."/>
            <person name="Chan C."/>
        </authorList>
    </citation>
    <scope>NUCLEOTIDE SEQUENCE</scope>
</reference>
<dbReference type="Proteomes" id="UP000604046">
    <property type="component" value="Unassembled WGS sequence"/>
</dbReference>
<keyword evidence="4" id="KW-1185">Reference proteome</keyword>
<name>A0A812LSA7_9DINO</name>
<sequence>MMSQAPESYDSGEESDSSTEAIRAANRLVQADLGELQNPPCTQSCPTNAIQTQQLIETREEMIGSMQVCVEYVEEGKNCDGSCTPCLFRHSQLGCPRGDACRYCHVHEIGANRVPHRPRKSLRHKIKKTAEDLLRRFDTSPERVHDELQVLASGSNFAINLLAGRVPRHRSAGVEVAKCGG</sequence>
<keyword evidence="1" id="KW-0863">Zinc-finger</keyword>
<dbReference type="GO" id="GO:0008270">
    <property type="term" value="F:zinc ion binding"/>
    <property type="evidence" value="ECO:0007669"/>
    <property type="project" value="UniProtKB-KW"/>
</dbReference>
<dbReference type="PROSITE" id="PS50103">
    <property type="entry name" value="ZF_C3H1"/>
    <property type="match status" value="1"/>
</dbReference>
<keyword evidence="1" id="KW-0862">Zinc</keyword>
<evidence type="ECO:0000313" key="3">
    <source>
        <dbReference type="EMBL" id="CAE7246222.1"/>
    </source>
</evidence>
<feature type="domain" description="C3H1-type" evidence="2">
    <location>
        <begin position="85"/>
        <end position="108"/>
    </location>
</feature>
<accession>A0A812LSA7</accession>
<dbReference type="AlphaFoldDB" id="A0A812LSA7"/>
<proteinExistence type="predicted"/>
<evidence type="ECO:0000259" key="2">
    <source>
        <dbReference type="PROSITE" id="PS50103"/>
    </source>
</evidence>
<dbReference type="InterPro" id="IPR000571">
    <property type="entry name" value="Znf_CCCH"/>
</dbReference>